<dbReference type="AlphaFoldDB" id="A0A0A9B2M7"/>
<organism evidence="1">
    <name type="scientific">Arundo donax</name>
    <name type="common">Giant reed</name>
    <name type="synonym">Donax arundinaceus</name>
    <dbReference type="NCBI Taxonomy" id="35708"/>
    <lineage>
        <taxon>Eukaryota</taxon>
        <taxon>Viridiplantae</taxon>
        <taxon>Streptophyta</taxon>
        <taxon>Embryophyta</taxon>
        <taxon>Tracheophyta</taxon>
        <taxon>Spermatophyta</taxon>
        <taxon>Magnoliopsida</taxon>
        <taxon>Liliopsida</taxon>
        <taxon>Poales</taxon>
        <taxon>Poaceae</taxon>
        <taxon>PACMAD clade</taxon>
        <taxon>Arundinoideae</taxon>
        <taxon>Arundineae</taxon>
        <taxon>Arundo</taxon>
    </lineage>
</organism>
<reference evidence="1" key="1">
    <citation type="submission" date="2014-09" db="EMBL/GenBank/DDBJ databases">
        <authorList>
            <person name="Magalhaes I.L.F."/>
            <person name="Oliveira U."/>
            <person name="Santos F.R."/>
            <person name="Vidigal T.H.D.A."/>
            <person name="Brescovit A.D."/>
            <person name="Santos A.J."/>
        </authorList>
    </citation>
    <scope>NUCLEOTIDE SEQUENCE</scope>
    <source>
        <tissue evidence="1">Shoot tissue taken approximately 20 cm above the soil surface</tissue>
    </source>
</reference>
<proteinExistence type="predicted"/>
<name>A0A0A9B2M7_ARUDO</name>
<accession>A0A0A9B2M7</accession>
<protein>
    <submittedName>
        <fullName evidence="1">Uncharacterized protein</fullName>
    </submittedName>
</protein>
<reference evidence="1" key="2">
    <citation type="journal article" date="2015" name="Data Brief">
        <title>Shoot transcriptome of the giant reed, Arundo donax.</title>
        <authorList>
            <person name="Barrero R.A."/>
            <person name="Guerrero F.D."/>
            <person name="Moolhuijzen P."/>
            <person name="Goolsby J.A."/>
            <person name="Tidwell J."/>
            <person name="Bellgard S.E."/>
            <person name="Bellgard M.I."/>
        </authorList>
    </citation>
    <scope>NUCLEOTIDE SEQUENCE</scope>
    <source>
        <tissue evidence="1">Shoot tissue taken approximately 20 cm above the soil surface</tissue>
    </source>
</reference>
<sequence>MHGLQLVGRFIHRPPASKSANRFFSAANARAYESWQCQSKNLHR</sequence>
<dbReference type="EMBL" id="GBRH01242460">
    <property type="protein sequence ID" value="JAD55435.1"/>
    <property type="molecule type" value="Transcribed_RNA"/>
</dbReference>
<evidence type="ECO:0000313" key="1">
    <source>
        <dbReference type="EMBL" id="JAD55435.1"/>
    </source>
</evidence>